<dbReference type="InterPro" id="IPR021153">
    <property type="entry name" value="HrcA_C"/>
</dbReference>
<keyword evidence="1" id="KW-0678">Repressor</keyword>
<organism evidence="6 7">
    <name type="scientific">Candidatus Dojkabacteria bacterium</name>
    <dbReference type="NCBI Taxonomy" id="2099670"/>
    <lineage>
        <taxon>Bacteria</taxon>
        <taxon>Candidatus Dojkabacteria</taxon>
    </lineage>
</organism>
<accession>A0A955I6Z6</accession>
<dbReference type="PANTHER" id="PTHR34824">
    <property type="entry name" value="HEAT-INDUCIBLE TRANSCRIPTION REPRESSOR HRCA"/>
    <property type="match status" value="1"/>
</dbReference>
<reference evidence="6" key="2">
    <citation type="journal article" date="2021" name="Microbiome">
        <title>Successional dynamics and alternative stable states in a saline activated sludge microbial community over 9 years.</title>
        <authorList>
            <person name="Wang Y."/>
            <person name="Ye J."/>
            <person name="Ju F."/>
            <person name="Liu L."/>
            <person name="Boyd J.A."/>
            <person name="Deng Y."/>
            <person name="Parks D.H."/>
            <person name="Jiang X."/>
            <person name="Yin X."/>
            <person name="Woodcroft B.J."/>
            <person name="Tyson G.W."/>
            <person name="Hugenholtz P."/>
            <person name="Polz M.F."/>
            <person name="Zhang T."/>
        </authorList>
    </citation>
    <scope>NUCLEOTIDE SEQUENCE</scope>
    <source>
        <strain evidence="6">HKST-UBA12</strain>
    </source>
</reference>
<dbReference type="Proteomes" id="UP000760819">
    <property type="component" value="Unassembled WGS sequence"/>
</dbReference>
<dbReference type="EMBL" id="JAGQLI010000027">
    <property type="protein sequence ID" value="MCA9378891.1"/>
    <property type="molecule type" value="Genomic_DNA"/>
</dbReference>
<evidence type="ECO:0000313" key="7">
    <source>
        <dbReference type="Proteomes" id="UP000760819"/>
    </source>
</evidence>
<evidence type="ECO:0000256" key="3">
    <source>
        <dbReference type="ARBA" id="ARBA00023016"/>
    </source>
</evidence>
<feature type="domain" description="Heat-inducible transcription repressor HrcA C-terminal" evidence="5">
    <location>
        <begin position="88"/>
        <end position="223"/>
    </location>
</feature>
<dbReference type="SUPFAM" id="SSF55781">
    <property type="entry name" value="GAF domain-like"/>
    <property type="match status" value="1"/>
</dbReference>
<dbReference type="Gene3D" id="1.10.10.10">
    <property type="entry name" value="Winged helix-like DNA-binding domain superfamily/Winged helix DNA-binding domain"/>
    <property type="match status" value="1"/>
</dbReference>
<keyword evidence="3" id="KW-0346">Stress response</keyword>
<comment type="caution">
    <text evidence="6">The sequence shown here is derived from an EMBL/GenBank/DDBJ whole genome shotgun (WGS) entry which is preliminary data.</text>
</comment>
<evidence type="ECO:0000256" key="4">
    <source>
        <dbReference type="ARBA" id="ARBA00023163"/>
    </source>
</evidence>
<sequence>MTTRQKQLLAAIIAEFIETANAVGSVSLNDKYKFNVSPATIRNEMAALVKQGYLDKPHTSAGRVPTTRGLRYFVGELMQDLDEMDVLTREQVRQRFHHARFNKEDLIREALQTLTNVSQNPSIALVGNEVYYAGLSAMLDIPEFQELDKLRSLMCVLEDYAKLSNVFNSHRLGRDVQVLIGEETELDDFEDYAVIFSELRLHADKQGYIAVIGPNRMHYERIIPAVNYVAETISSVVSGW</sequence>
<dbReference type="Pfam" id="PF01628">
    <property type="entry name" value="HrcA"/>
    <property type="match status" value="1"/>
</dbReference>
<proteinExistence type="predicted"/>
<evidence type="ECO:0000256" key="2">
    <source>
        <dbReference type="ARBA" id="ARBA00023015"/>
    </source>
</evidence>
<dbReference type="InterPro" id="IPR036388">
    <property type="entry name" value="WH-like_DNA-bd_sf"/>
</dbReference>
<name>A0A955I6Z6_9BACT</name>
<keyword evidence="4" id="KW-0804">Transcription</keyword>
<reference evidence="6" key="1">
    <citation type="submission" date="2020-04" db="EMBL/GenBank/DDBJ databases">
        <authorList>
            <person name="Zhang T."/>
        </authorList>
    </citation>
    <scope>NUCLEOTIDE SEQUENCE</scope>
    <source>
        <strain evidence="6">HKST-UBA12</strain>
    </source>
</reference>
<dbReference type="InterPro" id="IPR036390">
    <property type="entry name" value="WH_DNA-bd_sf"/>
</dbReference>
<dbReference type="GO" id="GO:0045892">
    <property type="term" value="P:negative regulation of DNA-templated transcription"/>
    <property type="evidence" value="ECO:0007669"/>
    <property type="project" value="TreeGrafter"/>
</dbReference>
<evidence type="ECO:0000259" key="5">
    <source>
        <dbReference type="Pfam" id="PF01628"/>
    </source>
</evidence>
<dbReference type="InterPro" id="IPR002571">
    <property type="entry name" value="HrcA"/>
</dbReference>
<gene>
    <name evidence="6" type="ORF">KC640_00535</name>
</gene>
<evidence type="ECO:0000313" key="6">
    <source>
        <dbReference type="EMBL" id="MCA9378891.1"/>
    </source>
</evidence>
<dbReference type="AlphaFoldDB" id="A0A955I6Z6"/>
<dbReference type="Gene3D" id="3.30.450.40">
    <property type="match status" value="1"/>
</dbReference>
<dbReference type="PANTHER" id="PTHR34824:SF1">
    <property type="entry name" value="HEAT-INDUCIBLE TRANSCRIPTION REPRESSOR HRCA"/>
    <property type="match status" value="1"/>
</dbReference>
<dbReference type="SUPFAM" id="SSF46785">
    <property type="entry name" value="Winged helix' DNA-binding domain"/>
    <property type="match status" value="1"/>
</dbReference>
<dbReference type="InterPro" id="IPR029016">
    <property type="entry name" value="GAF-like_dom_sf"/>
</dbReference>
<protein>
    <recommendedName>
        <fullName evidence="5">Heat-inducible transcription repressor HrcA C-terminal domain-containing protein</fullName>
    </recommendedName>
</protein>
<evidence type="ECO:0000256" key="1">
    <source>
        <dbReference type="ARBA" id="ARBA00022491"/>
    </source>
</evidence>
<dbReference type="GO" id="GO:0003677">
    <property type="term" value="F:DNA binding"/>
    <property type="evidence" value="ECO:0007669"/>
    <property type="project" value="InterPro"/>
</dbReference>
<keyword evidence="2" id="KW-0805">Transcription regulation</keyword>